<dbReference type="SMART" id="SM00530">
    <property type="entry name" value="HTH_XRE"/>
    <property type="match status" value="1"/>
</dbReference>
<evidence type="ECO:0000256" key="3">
    <source>
        <dbReference type="ARBA" id="ARBA00022989"/>
    </source>
</evidence>
<dbReference type="RefSeq" id="WP_138729092.1">
    <property type="nucleotide sequence ID" value="NZ_SRMP02000049.1"/>
</dbReference>
<gene>
    <name evidence="10" type="ORF">E5L68_018740</name>
</gene>
<evidence type="ECO:0000256" key="7">
    <source>
        <dbReference type="ARBA" id="ARBA00023163"/>
    </source>
</evidence>
<evidence type="ECO:0000313" key="10">
    <source>
        <dbReference type="EMBL" id="MFN0293427.1"/>
    </source>
</evidence>
<proteinExistence type="predicted"/>
<organism evidence="10 11">
    <name type="scientific">Pedobacter helvus</name>
    <dbReference type="NCBI Taxonomy" id="2563444"/>
    <lineage>
        <taxon>Bacteria</taxon>
        <taxon>Pseudomonadati</taxon>
        <taxon>Bacteroidota</taxon>
        <taxon>Sphingobacteriia</taxon>
        <taxon>Sphingobacteriales</taxon>
        <taxon>Sphingobacteriaceae</taxon>
        <taxon>Pedobacter</taxon>
    </lineage>
</organism>
<evidence type="ECO:0000256" key="5">
    <source>
        <dbReference type="ARBA" id="ARBA00023125"/>
    </source>
</evidence>
<comment type="caution">
    <text evidence="10">The sequence shown here is derived from an EMBL/GenBank/DDBJ whole genome shotgun (WGS) entry which is preliminary data.</text>
</comment>
<feature type="transmembrane region" description="Helical" evidence="8">
    <location>
        <begin position="126"/>
        <end position="143"/>
    </location>
</feature>
<dbReference type="CDD" id="cd00093">
    <property type="entry name" value="HTH_XRE"/>
    <property type="match status" value="1"/>
</dbReference>
<dbReference type="Pfam" id="PF01381">
    <property type="entry name" value="HTH_3"/>
    <property type="match status" value="1"/>
</dbReference>
<feature type="transmembrane region" description="Helical" evidence="8">
    <location>
        <begin position="149"/>
        <end position="166"/>
    </location>
</feature>
<dbReference type="InterPro" id="IPR019109">
    <property type="entry name" value="MamF_MmsF"/>
</dbReference>
<keyword evidence="6 8" id="KW-0472">Membrane</keyword>
<dbReference type="PROSITE" id="PS50943">
    <property type="entry name" value="HTH_CROC1"/>
    <property type="match status" value="1"/>
</dbReference>
<dbReference type="Pfam" id="PF09685">
    <property type="entry name" value="MamF_MmsF"/>
    <property type="match status" value="1"/>
</dbReference>
<evidence type="ECO:0000256" key="6">
    <source>
        <dbReference type="ARBA" id="ARBA00023136"/>
    </source>
</evidence>
<name>A0ABW9JR56_9SPHI</name>
<dbReference type="EMBL" id="SRMP02000049">
    <property type="protein sequence ID" value="MFN0293427.1"/>
    <property type="molecule type" value="Genomic_DNA"/>
</dbReference>
<accession>A0ABW9JR56</accession>
<reference evidence="10 11" key="1">
    <citation type="submission" date="2024-12" db="EMBL/GenBank/DDBJ databases">
        <authorList>
            <person name="Hu S."/>
        </authorList>
    </citation>
    <scope>NUCLEOTIDE SEQUENCE [LARGE SCALE GENOMIC DNA]</scope>
    <source>
        <strain evidence="10 11">P-25</strain>
    </source>
</reference>
<keyword evidence="11" id="KW-1185">Reference proteome</keyword>
<keyword evidence="3 8" id="KW-1133">Transmembrane helix</keyword>
<evidence type="ECO:0000256" key="8">
    <source>
        <dbReference type="SAM" id="Phobius"/>
    </source>
</evidence>
<evidence type="ECO:0000256" key="4">
    <source>
        <dbReference type="ARBA" id="ARBA00023015"/>
    </source>
</evidence>
<dbReference type="InterPro" id="IPR001387">
    <property type="entry name" value="Cro/C1-type_HTH"/>
</dbReference>
<dbReference type="InterPro" id="IPR050807">
    <property type="entry name" value="TransReg_Diox_bact_type"/>
</dbReference>
<evidence type="ECO:0000259" key="9">
    <source>
        <dbReference type="PROSITE" id="PS50943"/>
    </source>
</evidence>
<keyword evidence="7" id="KW-0804">Transcription</keyword>
<protein>
    <submittedName>
        <fullName evidence="10">DUF4870 domain-containing protein</fullName>
    </submittedName>
</protein>
<sequence>MLTSKLAALRRKKGLSQEQLSNLSGISVRTIQRIEKGIVEAHVTTIKILADCLEVDVENLLGADPSATSETVTNANKLSPAFHALALAGMFFPVLNIILPGVLWLIKKDDSINYDFHGKQVVNFQLTMSFFCFPAILLMIYYFPLGFPLFLLLYFYAITMSLINLFKSIKQQPTRYPFSYIFFR</sequence>
<dbReference type="PANTHER" id="PTHR46797:SF23">
    <property type="entry name" value="HTH-TYPE TRANSCRIPTIONAL REGULATOR SUTR"/>
    <property type="match status" value="1"/>
</dbReference>
<keyword evidence="5" id="KW-0238">DNA-binding</keyword>
<dbReference type="Proteomes" id="UP001517367">
    <property type="component" value="Unassembled WGS sequence"/>
</dbReference>
<keyword evidence="2 8" id="KW-0812">Transmembrane</keyword>
<dbReference type="PANTHER" id="PTHR46797">
    <property type="entry name" value="HTH-TYPE TRANSCRIPTIONAL REGULATOR"/>
    <property type="match status" value="1"/>
</dbReference>
<comment type="subcellular location">
    <subcellularLocation>
        <location evidence="1">Membrane</location>
        <topology evidence="1">Multi-pass membrane protein</topology>
    </subcellularLocation>
</comment>
<feature type="transmembrane region" description="Helical" evidence="8">
    <location>
        <begin position="81"/>
        <end position="106"/>
    </location>
</feature>
<dbReference type="Gene3D" id="1.10.260.40">
    <property type="entry name" value="lambda repressor-like DNA-binding domains"/>
    <property type="match status" value="1"/>
</dbReference>
<dbReference type="SUPFAM" id="SSF47413">
    <property type="entry name" value="lambda repressor-like DNA-binding domains"/>
    <property type="match status" value="1"/>
</dbReference>
<keyword evidence="4" id="KW-0805">Transcription regulation</keyword>
<evidence type="ECO:0000256" key="2">
    <source>
        <dbReference type="ARBA" id="ARBA00022692"/>
    </source>
</evidence>
<dbReference type="InterPro" id="IPR010982">
    <property type="entry name" value="Lambda_DNA-bd_dom_sf"/>
</dbReference>
<evidence type="ECO:0000256" key="1">
    <source>
        <dbReference type="ARBA" id="ARBA00004141"/>
    </source>
</evidence>
<feature type="domain" description="HTH cro/C1-type" evidence="9">
    <location>
        <begin position="6"/>
        <end position="60"/>
    </location>
</feature>
<evidence type="ECO:0000313" key="11">
    <source>
        <dbReference type="Proteomes" id="UP001517367"/>
    </source>
</evidence>